<organism evidence="2 3">
    <name type="scientific">Oceanicoccus sagamiensis</name>
    <dbReference type="NCBI Taxonomy" id="716816"/>
    <lineage>
        <taxon>Bacteria</taxon>
        <taxon>Pseudomonadati</taxon>
        <taxon>Pseudomonadota</taxon>
        <taxon>Gammaproteobacteria</taxon>
        <taxon>Cellvibrionales</taxon>
        <taxon>Spongiibacteraceae</taxon>
        <taxon>Oceanicoccus</taxon>
    </lineage>
</organism>
<reference evidence="2 3" key="1">
    <citation type="submission" date="2016-11" db="EMBL/GenBank/DDBJ databases">
        <title>Trade-off between light-utilization and light-protection in marine flavobacteria.</title>
        <authorList>
            <person name="Kumagai Y."/>
        </authorList>
    </citation>
    <scope>NUCLEOTIDE SEQUENCE [LARGE SCALE GENOMIC DNA]</scope>
    <source>
        <strain evidence="2 3">NBRC 107125</strain>
    </source>
</reference>
<evidence type="ECO:0000313" key="3">
    <source>
        <dbReference type="Proteomes" id="UP000193450"/>
    </source>
</evidence>
<dbReference type="EMBL" id="CP019343">
    <property type="protein sequence ID" value="ARN74705.1"/>
    <property type="molecule type" value="Genomic_DNA"/>
</dbReference>
<dbReference type="GO" id="GO:0035438">
    <property type="term" value="F:cyclic-di-GMP binding"/>
    <property type="evidence" value="ECO:0007669"/>
    <property type="project" value="InterPro"/>
</dbReference>
<evidence type="ECO:0000313" key="2">
    <source>
        <dbReference type="EMBL" id="ARN74705.1"/>
    </source>
</evidence>
<dbReference type="Pfam" id="PF07238">
    <property type="entry name" value="PilZ"/>
    <property type="match status" value="1"/>
</dbReference>
<dbReference type="KEGG" id="osg:BST96_11580"/>
<evidence type="ECO:0000259" key="1">
    <source>
        <dbReference type="Pfam" id="PF07238"/>
    </source>
</evidence>
<proteinExistence type="predicted"/>
<dbReference type="AlphaFoldDB" id="A0A1X9NFQ3"/>
<dbReference type="OrthoDB" id="6199437at2"/>
<keyword evidence="3" id="KW-1185">Reference proteome</keyword>
<accession>A0A1X9NFQ3</accession>
<feature type="domain" description="PilZ" evidence="1">
    <location>
        <begin position="7"/>
        <end position="109"/>
    </location>
</feature>
<dbReference type="RefSeq" id="WP_085758857.1">
    <property type="nucleotide sequence ID" value="NZ_CP019343.1"/>
</dbReference>
<protein>
    <submittedName>
        <fullName evidence="2">PilZ domain-containing protein</fullName>
    </submittedName>
</protein>
<dbReference type="Proteomes" id="UP000193450">
    <property type="component" value="Chromosome"/>
</dbReference>
<name>A0A1X9NFQ3_9GAMM</name>
<sequence length="114" mass="13072">MKDIIERKHERKELNQSIPILDVINGGEFGELVNATIEGIMIITDKEIPTQSIYQLSLQLPIEIEGSNTVELGADCLWCRKVENFHRYWSGFHIIDASDTAMAQLEELIKHYSK</sequence>
<dbReference type="InterPro" id="IPR009875">
    <property type="entry name" value="PilZ_domain"/>
</dbReference>
<gene>
    <name evidence="2" type="ORF">BST96_11580</name>
</gene>
<dbReference type="STRING" id="716816.BST96_11580"/>